<dbReference type="AlphaFoldDB" id="A0A4R2J0V1"/>
<gene>
    <name evidence="1" type="ORF">EV646_101837</name>
</gene>
<evidence type="ECO:0000313" key="1">
    <source>
        <dbReference type="EMBL" id="TCO51841.1"/>
    </source>
</evidence>
<dbReference type="EMBL" id="SLWR01000001">
    <property type="protein sequence ID" value="TCO51841.1"/>
    <property type="molecule type" value="Genomic_DNA"/>
</dbReference>
<dbReference type="Proteomes" id="UP000295573">
    <property type="component" value="Unassembled WGS sequence"/>
</dbReference>
<reference evidence="1 2" key="1">
    <citation type="journal article" date="2015" name="Stand. Genomic Sci.">
        <title>Genomic Encyclopedia of Bacterial and Archaeal Type Strains, Phase III: the genomes of soil and plant-associated and newly described type strains.</title>
        <authorList>
            <person name="Whitman W.B."/>
            <person name="Woyke T."/>
            <person name="Klenk H.P."/>
            <person name="Zhou Y."/>
            <person name="Lilburn T.G."/>
            <person name="Beck B.J."/>
            <person name="De Vos P."/>
            <person name="Vandamme P."/>
            <person name="Eisen J.A."/>
            <person name="Garrity G."/>
            <person name="Hugenholtz P."/>
            <person name="Kyrpides N.C."/>
        </authorList>
    </citation>
    <scope>NUCLEOTIDE SEQUENCE [LARGE SCALE GENOMIC DNA]</scope>
    <source>
        <strain evidence="1 2">VKM Ac-2541</strain>
    </source>
</reference>
<name>A0A4R2J0V1_9ACTN</name>
<evidence type="ECO:0000313" key="2">
    <source>
        <dbReference type="Proteomes" id="UP000295573"/>
    </source>
</evidence>
<protein>
    <submittedName>
        <fullName evidence="1">Uncharacterized protein</fullName>
    </submittedName>
</protein>
<dbReference type="RefSeq" id="WP_132143966.1">
    <property type="nucleotide sequence ID" value="NZ_SLWR01000001.1"/>
</dbReference>
<sequence>MTSTPELLTLHAVRLLGVAGDDAVARRFALDPADTTELLLDHQAFGWISWSEFAGIGGWSLTDSGRAQNERVLAAELETIGGIETVQEIYRTFLPLNGRLQTACTQWQLRPTADDPLAFNDHTDPSWDEHVLDELADLAEHLHPLSERLSELLDRFHGYHSRFATALAHARAGNPAWVDQTNVDSCHKAWFELHEDLIATLNLPRSG</sequence>
<organism evidence="1 2">
    <name type="scientific">Kribbella antiqua</name>
    <dbReference type="NCBI Taxonomy" id="2512217"/>
    <lineage>
        <taxon>Bacteria</taxon>
        <taxon>Bacillati</taxon>
        <taxon>Actinomycetota</taxon>
        <taxon>Actinomycetes</taxon>
        <taxon>Propionibacteriales</taxon>
        <taxon>Kribbellaceae</taxon>
        <taxon>Kribbella</taxon>
    </lineage>
</organism>
<keyword evidence="2" id="KW-1185">Reference proteome</keyword>
<accession>A0A4R2J0V1</accession>
<proteinExistence type="predicted"/>
<comment type="caution">
    <text evidence="1">The sequence shown here is derived from an EMBL/GenBank/DDBJ whole genome shotgun (WGS) entry which is preliminary data.</text>
</comment>
<dbReference type="OrthoDB" id="3568381at2"/>